<name>A0A2M8EPM7_9BACT</name>
<organism evidence="5 6">
    <name type="scientific">Candidatus Uhrbacteria bacterium CG_4_9_14_0_2_um_filter_41_50</name>
    <dbReference type="NCBI Taxonomy" id="1975031"/>
    <lineage>
        <taxon>Bacteria</taxon>
        <taxon>Candidatus Uhriibacteriota</taxon>
    </lineage>
</organism>
<dbReference type="Pfam" id="PF12848">
    <property type="entry name" value="ABC_tran_Xtn"/>
    <property type="match status" value="1"/>
</dbReference>
<proteinExistence type="predicted"/>
<evidence type="ECO:0000256" key="2">
    <source>
        <dbReference type="ARBA" id="ARBA00022840"/>
    </source>
</evidence>
<dbReference type="PROSITE" id="PS00211">
    <property type="entry name" value="ABC_TRANSPORTER_1"/>
    <property type="match status" value="1"/>
</dbReference>
<dbReference type="InterPro" id="IPR032781">
    <property type="entry name" value="ABC_tran_Xtn"/>
</dbReference>
<dbReference type="InterPro" id="IPR017871">
    <property type="entry name" value="ABC_transporter-like_CS"/>
</dbReference>
<dbReference type="GO" id="GO:0016887">
    <property type="term" value="F:ATP hydrolysis activity"/>
    <property type="evidence" value="ECO:0007669"/>
    <property type="project" value="InterPro"/>
</dbReference>
<dbReference type="SMART" id="SM00382">
    <property type="entry name" value="AAA"/>
    <property type="match status" value="2"/>
</dbReference>
<dbReference type="GO" id="GO:0005524">
    <property type="term" value="F:ATP binding"/>
    <property type="evidence" value="ECO:0007669"/>
    <property type="project" value="UniProtKB-KW"/>
</dbReference>
<dbReference type="CDD" id="cd03221">
    <property type="entry name" value="ABCF_EF-3"/>
    <property type="match status" value="2"/>
</dbReference>
<sequence>MPKPLLEAKNIYKTFGKQVVLNNLSFQVSNGNKIALIGRNGAGKSTLLKILLNQIEQDDGQVNTFAWTRIGVIHQNEVLPNDKTALKYLEDVSGKPYWEVQKLGSKFGLHAEHLEKAPSQLSGGYQMRIKLVARFLQDPNLLFLDEPVNYLDLQTILLLENVLAQYRGSFILVAHDRTFLQNTCEIVYEIEREELTIYDGKVEEFLEWKAEQVEFSRKTNKKLLKEMKRHQQFVDRFRYKANLATRAQSKIKHISKLRSKITKINADLSTTRITIATKPTHADVVLRVEDLAICYGKNIITKDITLSINRGEKIVIVGENGRGKSTLLKNLVGNIKPLEGAVKWWKHASVGYYDQLTSESLNENETVLEHLTNNAPGSISAEQILMMAGNFLFRGDDLDKKVSMLSGGERARLALAGILLKMHNVLVLDEPTNHLDVETSDCLSLALKDYGGAVIFVSHSRTFVSALVDRILEVRDGIVKEYLGNYDEYIEDLAIQMEDDSKDLEFSGSTINDLKTDTHNKRQEIYTRIKKLQKSIKRLDANIESLESEKSEILKFFFENPTDYSPPRAKRLDEVTEELARIEKDWIKNSEEIEKLRKN</sequence>
<evidence type="ECO:0000256" key="1">
    <source>
        <dbReference type="ARBA" id="ARBA00022741"/>
    </source>
</evidence>
<dbReference type="SUPFAM" id="SSF58100">
    <property type="entry name" value="Bacterial hemolysins"/>
    <property type="match status" value="1"/>
</dbReference>
<keyword evidence="1" id="KW-0547">Nucleotide-binding</keyword>
<feature type="domain" description="ABC transporter" evidence="4">
    <location>
        <begin position="286"/>
        <end position="501"/>
    </location>
</feature>
<dbReference type="InterPro" id="IPR027417">
    <property type="entry name" value="P-loop_NTPase"/>
</dbReference>
<accession>A0A2M8EPM7</accession>
<evidence type="ECO:0000259" key="4">
    <source>
        <dbReference type="PROSITE" id="PS50893"/>
    </source>
</evidence>
<dbReference type="Pfam" id="PF00005">
    <property type="entry name" value="ABC_tran"/>
    <property type="match status" value="2"/>
</dbReference>
<dbReference type="Gene3D" id="3.40.50.300">
    <property type="entry name" value="P-loop containing nucleotide triphosphate hydrolases"/>
    <property type="match status" value="2"/>
</dbReference>
<dbReference type="InterPro" id="IPR003593">
    <property type="entry name" value="AAA+_ATPase"/>
</dbReference>
<keyword evidence="3" id="KW-0175">Coiled coil</keyword>
<dbReference type="PROSITE" id="PS50893">
    <property type="entry name" value="ABC_TRANSPORTER_2"/>
    <property type="match status" value="2"/>
</dbReference>
<dbReference type="EMBL" id="PFSI01000022">
    <property type="protein sequence ID" value="PJC24700.1"/>
    <property type="molecule type" value="Genomic_DNA"/>
</dbReference>
<comment type="caution">
    <text evidence="5">The sequence shown here is derived from an EMBL/GenBank/DDBJ whole genome shotgun (WGS) entry which is preliminary data.</text>
</comment>
<keyword evidence="2" id="KW-0067">ATP-binding</keyword>
<dbReference type="PANTHER" id="PTHR42855:SF2">
    <property type="entry name" value="DRUG RESISTANCE ABC TRANSPORTER,ATP-BINDING PROTEIN"/>
    <property type="match status" value="1"/>
</dbReference>
<evidence type="ECO:0000313" key="6">
    <source>
        <dbReference type="Proteomes" id="UP000230251"/>
    </source>
</evidence>
<dbReference type="SUPFAM" id="SSF52540">
    <property type="entry name" value="P-loop containing nucleoside triphosphate hydrolases"/>
    <property type="match status" value="2"/>
</dbReference>
<dbReference type="Proteomes" id="UP000230251">
    <property type="component" value="Unassembled WGS sequence"/>
</dbReference>
<dbReference type="PANTHER" id="PTHR42855">
    <property type="entry name" value="ABC TRANSPORTER ATP-BINDING SUBUNIT"/>
    <property type="match status" value="1"/>
</dbReference>
<evidence type="ECO:0000256" key="3">
    <source>
        <dbReference type="SAM" id="Coils"/>
    </source>
</evidence>
<protein>
    <recommendedName>
        <fullName evidence="4">ABC transporter domain-containing protein</fullName>
    </recommendedName>
</protein>
<reference evidence="6" key="1">
    <citation type="submission" date="2017-09" db="EMBL/GenBank/DDBJ databases">
        <title>Depth-based differentiation of microbial function through sediment-hosted aquifers and enrichment of novel symbionts in the deep terrestrial subsurface.</title>
        <authorList>
            <person name="Probst A.J."/>
            <person name="Ladd B."/>
            <person name="Jarett J.K."/>
            <person name="Geller-Mcgrath D.E."/>
            <person name="Sieber C.M.K."/>
            <person name="Emerson J.B."/>
            <person name="Anantharaman K."/>
            <person name="Thomas B.C."/>
            <person name="Malmstrom R."/>
            <person name="Stieglmeier M."/>
            <person name="Klingl A."/>
            <person name="Woyke T."/>
            <person name="Ryan C.M."/>
            <person name="Banfield J.F."/>
        </authorList>
    </citation>
    <scope>NUCLEOTIDE SEQUENCE [LARGE SCALE GENOMIC DNA]</scope>
</reference>
<evidence type="ECO:0000313" key="5">
    <source>
        <dbReference type="EMBL" id="PJC24700.1"/>
    </source>
</evidence>
<dbReference type="InterPro" id="IPR003439">
    <property type="entry name" value="ABC_transporter-like_ATP-bd"/>
</dbReference>
<dbReference type="InterPro" id="IPR051309">
    <property type="entry name" value="ABCF_ATPase"/>
</dbReference>
<dbReference type="AlphaFoldDB" id="A0A2M8EPM7"/>
<feature type="coiled-coil region" evidence="3">
    <location>
        <begin position="522"/>
        <end position="549"/>
    </location>
</feature>
<gene>
    <name evidence="5" type="ORF">CO057_01400</name>
</gene>
<feature type="domain" description="ABC transporter" evidence="4">
    <location>
        <begin position="6"/>
        <end position="217"/>
    </location>
</feature>